<keyword evidence="2" id="KW-0472">Membrane</keyword>
<feature type="transmembrane region" description="Helical" evidence="2">
    <location>
        <begin position="30"/>
        <end position="49"/>
    </location>
</feature>
<gene>
    <name evidence="3" type="ORF">FQY79_09515</name>
</gene>
<evidence type="ECO:0000313" key="3">
    <source>
        <dbReference type="EMBL" id="TWT18864.1"/>
    </source>
</evidence>
<dbReference type="InterPro" id="IPR021834">
    <property type="entry name" value="DUF3426"/>
</dbReference>
<organism evidence="3 4">
    <name type="scientific">Luteimonas wenzhouensis</name>
    <dbReference type="NCBI Taxonomy" id="2599615"/>
    <lineage>
        <taxon>Bacteria</taxon>
        <taxon>Pseudomonadati</taxon>
        <taxon>Pseudomonadota</taxon>
        <taxon>Gammaproteobacteria</taxon>
        <taxon>Lysobacterales</taxon>
        <taxon>Lysobacteraceae</taxon>
        <taxon>Luteimonas</taxon>
    </lineage>
</organism>
<dbReference type="EMBL" id="VOHE01000004">
    <property type="protein sequence ID" value="TWT18864.1"/>
    <property type="molecule type" value="Genomic_DNA"/>
</dbReference>
<dbReference type="RefSeq" id="WP_146312684.1">
    <property type="nucleotide sequence ID" value="NZ_VOHE01000004.1"/>
</dbReference>
<evidence type="ECO:0000256" key="2">
    <source>
        <dbReference type="SAM" id="Phobius"/>
    </source>
</evidence>
<sequence length="180" mass="19566">MAPSTPPGSRPAFGRARTTDAANATPRRRIGVIAVVVSLVLLLALQLVLADRERLAADAGWRPLVVATCGLLGCEVPVWREPAAIVLLSREVRPDPDHGALLRVRARFRNDARWAQAWPRLLLVLSDVDGRAVAARAFEPHEYLGATRGTLLEPGQSVDVAFDVLEPSVATVSYTFDFRP</sequence>
<protein>
    <submittedName>
        <fullName evidence="3">DUF3426 domain-containing protein</fullName>
    </submittedName>
</protein>
<dbReference type="AlphaFoldDB" id="A0A5C5TYP5"/>
<proteinExistence type="predicted"/>
<accession>A0A5C5TYP5</accession>
<name>A0A5C5TYP5_9GAMM</name>
<dbReference type="Pfam" id="PF11906">
    <property type="entry name" value="DUF3426"/>
    <property type="match status" value="1"/>
</dbReference>
<evidence type="ECO:0000313" key="4">
    <source>
        <dbReference type="Proteomes" id="UP000315949"/>
    </source>
</evidence>
<dbReference type="OrthoDB" id="6717714at2"/>
<reference evidence="3 4" key="1">
    <citation type="submission" date="2019-07" db="EMBL/GenBank/DDBJ databases">
        <title>Luteimonas sp. YD-1 nov., isolated from acidic soil.</title>
        <authorList>
            <person name="Zhou J."/>
        </authorList>
    </citation>
    <scope>NUCLEOTIDE SEQUENCE [LARGE SCALE GENOMIC DNA]</scope>
    <source>
        <strain evidence="3 4">YD-1</strain>
    </source>
</reference>
<keyword evidence="2" id="KW-1133">Transmembrane helix</keyword>
<dbReference type="Proteomes" id="UP000315949">
    <property type="component" value="Unassembled WGS sequence"/>
</dbReference>
<comment type="caution">
    <text evidence="3">The sequence shown here is derived from an EMBL/GenBank/DDBJ whole genome shotgun (WGS) entry which is preliminary data.</text>
</comment>
<feature type="region of interest" description="Disordered" evidence="1">
    <location>
        <begin position="1"/>
        <end position="20"/>
    </location>
</feature>
<evidence type="ECO:0000256" key="1">
    <source>
        <dbReference type="SAM" id="MobiDB-lite"/>
    </source>
</evidence>
<keyword evidence="4" id="KW-1185">Reference proteome</keyword>
<keyword evidence="2" id="KW-0812">Transmembrane</keyword>